<organism evidence="1 2">
    <name type="scientific">Plectus sambesii</name>
    <dbReference type="NCBI Taxonomy" id="2011161"/>
    <lineage>
        <taxon>Eukaryota</taxon>
        <taxon>Metazoa</taxon>
        <taxon>Ecdysozoa</taxon>
        <taxon>Nematoda</taxon>
        <taxon>Chromadorea</taxon>
        <taxon>Plectida</taxon>
        <taxon>Plectina</taxon>
        <taxon>Plectoidea</taxon>
        <taxon>Plectidae</taxon>
        <taxon>Plectus</taxon>
    </lineage>
</organism>
<protein>
    <submittedName>
        <fullName evidence="2">Uncharacterized protein</fullName>
    </submittedName>
</protein>
<evidence type="ECO:0000313" key="2">
    <source>
        <dbReference type="WBParaSite" id="PSAMB.scaffold3167size19405.g20596.t1"/>
    </source>
</evidence>
<sequence>MDDDSTDTQITTTTTTTTTADRPPLFYVEIGAHAGKASIRTRRSHLIRDGDETGRTLRSACSYSAAVAAASSIDEGQRGRLAGAGPLAATTQRGADHQAVVVATVTFRRCHQWCGTIVAIVCTGGGDDSRAFWFI</sequence>
<reference evidence="2" key="1">
    <citation type="submission" date="2022-11" db="UniProtKB">
        <authorList>
            <consortium name="WormBaseParasite"/>
        </authorList>
    </citation>
    <scope>IDENTIFICATION</scope>
</reference>
<keyword evidence="1" id="KW-1185">Reference proteome</keyword>
<dbReference type="Proteomes" id="UP000887566">
    <property type="component" value="Unplaced"/>
</dbReference>
<dbReference type="AlphaFoldDB" id="A0A914W6H8"/>
<evidence type="ECO:0000313" key="1">
    <source>
        <dbReference type="Proteomes" id="UP000887566"/>
    </source>
</evidence>
<accession>A0A914W6H8</accession>
<name>A0A914W6H8_9BILA</name>
<proteinExistence type="predicted"/>
<dbReference type="WBParaSite" id="PSAMB.scaffold3167size19405.g20596.t1">
    <property type="protein sequence ID" value="PSAMB.scaffold3167size19405.g20596.t1"/>
    <property type="gene ID" value="PSAMB.scaffold3167size19405.g20596"/>
</dbReference>